<feature type="region of interest" description="Disordered" evidence="1">
    <location>
        <begin position="13"/>
        <end position="51"/>
    </location>
</feature>
<dbReference type="AlphaFoldDB" id="A0A0E0AM39"/>
<evidence type="ECO:0000313" key="2">
    <source>
        <dbReference type="EnsemblPlants" id="OGLUM07G20470.1"/>
    </source>
</evidence>
<dbReference type="Gramene" id="OGLUM07G20470.1">
    <property type="protein sequence ID" value="OGLUM07G20470.1"/>
    <property type="gene ID" value="OGLUM07G20470"/>
</dbReference>
<protein>
    <submittedName>
        <fullName evidence="2">Uncharacterized protein</fullName>
    </submittedName>
</protein>
<organism evidence="2">
    <name type="scientific">Oryza glumipatula</name>
    <dbReference type="NCBI Taxonomy" id="40148"/>
    <lineage>
        <taxon>Eukaryota</taxon>
        <taxon>Viridiplantae</taxon>
        <taxon>Streptophyta</taxon>
        <taxon>Embryophyta</taxon>
        <taxon>Tracheophyta</taxon>
        <taxon>Spermatophyta</taxon>
        <taxon>Magnoliopsida</taxon>
        <taxon>Liliopsida</taxon>
        <taxon>Poales</taxon>
        <taxon>Poaceae</taxon>
        <taxon>BOP clade</taxon>
        <taxon>Oryzoideae</taxon>
        <taxon>Oryzeae</taxon>
        <taxon>Oryzinae</taxon>
        <taxon>Oryza</taxon>
    </lineage>
</organism>
<accession>A0A0E0AM39</accession>
<proteinExistence type="predicted"/>
<reference evidence="2" key="1">
    <citation type="submission" date="2015-04" db="UniProtKB">
        <authorList>
            <consortium name="EnsemblPlants"/>
        </authorList>
    </citation>
    <scope>IDENTIFICATION</scope>
</reference>
<keyword evidence="3" id="KW-1185">Reference proteome</keyword>
<dbReference type="HOGENOM" id="CLU_168546_0_0_1"/>
<evidence type="ECO:0000313" key="3">
    <source>
        <dbReference type="Proteomes" id="UP000026961"/>
    </source>
</evidence>
<evidence type="ECO:0000256" key="1">
    <source>
        <dbReference type="SAM" id="MobiDB-lite"/>
    </source>
</evidence>
<dbReference type="Proteomes" id="UP000026961">
    <property type="component" value="Chromosome 7"/>
</dbReference>
<sequence length="87" mass="9276">MAWERLKERELGCSGRRADGSGGIDGLSLAHADRGGAPHARRRPMRNTRGGTDLKLELTCAEIPKEGLGNVPLNLDPACAKLPESEA</sequence>
<dbReference type="EnsemblPlants" id="OGLUM07G20470.1">
    <property type="protein sequence ID" value="OGLUM07G20470.1"/>
    <property type="gene ID" value="OGLUM07G20470"/>
</dbReference>
<reference evidence="2" key="2">
    <citation type="submission" date="2018-05" db="EMBL/GenBank/DDBJ databases">
        <title>OgluRS3 (Oryza glumaepatula Reference Sequence Version 3).</title>
        <authorList>
            <person name="Zhang J."/>
            <person name="Kudrna D."/>
            <person name="Lee S."/>
            <person name="Talag J."/>
            <person name="Welchert J."/>
            <person name="Wing R.A."/>
        </authorList>
    </citation>
    <scope>NUCLEOTIDE SEQUENCE [LARGE SCALE GENOMIC DNA]</scope>
</reference>
<name>A0A0E0AM39_9ORYZ</name>